<feature type="binding site" evidence="3">
    <location>
        <position position="66"/>
    </location>
    <ligand>
        <name>Zn(2+)</name>
        <dbReference type="ChEBI" id="CHEBI:29105"/>
        <note>catalytic</note>
    </ligand>
</feature>
<feature type="domain" description="Peptidase M12A" evidence="5">
    <location>
        <begin position="1"/>
        <end position="153"/>
    </location>
</feature>
<protein>
    <recommendedName>
        <fullName evidence="4">Metalloendopeptidase</fullName>
        <ecNumber evidence="4">3.4.24.-</ecNumber>
    </recommendedName>
</protein>
<dbReference type="PANTHER" id="PTHR10127">
    <property type="entry name" value="DISCOIDIN, CUB, EGF, LAMININ , AND ZINC METALLOPROTEASE DOMAIN CONTAINING"/>
    <property type="match status" value="1"/>
</dbReference>
<dbReference type="GO" id="GO:0008270">
    <property type="term" value="F:zinc ion binding"/>
    <property type="evidence" value="ECO:0007669"/>
    <property type="project" value="UniProtKB-UniRule"/>
</dbReference>
<dbReference type="GO" id="GO:0006508">
    <property type="term" value="P:proteolysis"/>
    <property type="evidence" value="ECO:0007669"/>
    <property type="project" value="UniProtKB-KW"/>
</dbReference>
<evidence type="ECO:0000256" key="1">
    <source>
        <dbReference type="ARBA" id="ARBA00011245"/>
    </source>
</evidence>
<reference evidence="6 7" key="1">
    <citation type="submission" date="2024-04" db="EMBL/GenBank/DDBJ databases">
        <authorList>
            <person name="Rising A."/>
            <person name="Reimegard J."/>
            <person name="Sonavane S."/>
            <person name="Akerstrom W."/>
            <person name="Nylinder S."/>
            <person name="Hedman E."/>
            <person name="Kallberg Y."/>
        </authorList>
    </citation>
    <scope>NUCLEOTIDE SEQUENCE [LARGE SCALE GENOMIC DNA]</scope>
</reference>
<feature type="active site" evidence="3">
    <location>
        <position position="57"/>
    </location>
</feature>
<dbReference type="InterPro" id="IPR006026">
    <property type="entry name" value="Peptidase_Metallo"/>
</dbReference>
<keyword evidence="3 4" id="KW-0378">Hydrolase</keyword>
<feature type="binding site" evidence="3">
    <location>
        <position position="56"/>
    </location>
    <ligand>
        <name>Zn(2+)</name>
        <dbReference type="ChEBI" id="CHEBI:29105"/>
        <note>catalytic</note>
    </ligand>
</feature>
<keyword evidence="7" id="KW-1185">Reference proteome</keyword>
<comment type="function">
    <text evidence="2">Zinc metalloprotease. Provoques deadhesion of endothelial cells from cell cultures, and also degradation of fibronectin, fibrinogen and gelatin in vitro. Its role in the venom is not fully understood but it might act as a spreading factor that facilitates diffusion of other venom toxins. Alternatively, it might be involved in the proteolytic processing of other venom toxins or it might play a role in extra-oral digestion of prey.</text>
</comment>
<comment type="subunit">
    <text evidence="1">Monomer.</text>
</comment>
<dbReference type="InterPro" id="IPR024079">
    <property type="entry name" value="MetalloPept_cat_dom_sf"/>
</dbReference>
<feature type="binding site" evidence="3">
    <location>
        <position position="60"/>
    </location>
    <ligand>
        <name>Zn(2+)</name>
        <dbReference type="ChEBI" id="CHEBI:29105"/>
        <note>catalytic</note>
    </ligand>
</feature>
<dbReference type="EMBL" id="CAXIEN010000020">
    <property type="protein sequence ID" value="CAL1265952.1"/>
    <property type="molecule type" value="Genomic_DNA"/>
</dbReference>
<evidence type="ECO:0000256" key="4">
    <source>
        <dbReference type="RuleBase" id="RU361183"/>
    </source>
</evidence>
<name>A0AAV1Z327_9ARAC</name>
<dbReference type="Pfam" id="PF01400">
    <property type="entry name" value="Astacin"/>
    <property type="match status" value="1"/>
</dbReference>
<comment type="cofactor">
    <cofactor evidence="3 4">
        <name>Zn(2+)</name>
        <dbReference type="ChEBI" id="CHEBI:29105"/>
    </cofactor>
    <text evidence="3 4">Binds 1 zinc ion per subunit.</text>
</comment>
<proteinExistence type="predicted"/>
<comment type="caution">
    <text evidence="6">The sequence shown here is derived from an EMBL/GenBank/DDBJ whole genome shotgun (WGS) entry which is preliminary data.</text>
</comment>
<keyword evidence="3 4" id="KW-0862">Zinc</keyword>
<organism evidence="6 7">
    <name type="scientific">Larinioides sclopetarius</name>
    <dbReference type="NCBI Taxonomy" id="280406"/>
    <lineage>
        <taxon>Eukaryota</taxon>
        <taxon>Metazoa</taxon>
        <taxon>Ecdysozoa</taxon>
        <taxon>Arthropoda</taxon>
        <taxon>Chelicerata</taxon>
        <taxon>Arachnida</taxon>
        <taxon>Araneae</taxon>
        <taxon>Araneomorphae</taxon>
        <taxon>Entelegynae</taxon>
        <taxon>Araneoidea</taxon>
        <taxon>Araneidae</taxon>
        <taxon>Larinioides</taxon>
    </lineage>
</organism>
<dbReference type="GO" id="GO:0004222">
    <property type="term" value="F:metalloendopeptidase activity"/>
    <property type="evidence" value="ECO:0007669"/>
    <property type="project" value="UniProtKB-UniRule"/>
</dbReference>
<sequence>MDEIESHSCIRFEPKRRQGCFLTITKDNGCWFEGFGNCRPRISFGMGCEKYGTVLHELLHAIGFEHEHNRPDRSDYIIINWRNIEGGNDDQFKRLTENQYEWMDFDIDFESVMMYDSYAFSSNGRMTIQRWDGEEIEENDELSDMDIEKLRLL</sequence>
<gene>
    <name evidence="6" type="ORF">LARSCL_LOCUS2838</name>
</gene>
<dbReference type="Gene3D" id="3.40.390.10">
    <property type="entry name" value="Collagenase (Catalytic Domain)"/>
    <property type="match status" value="1"/>
</dbReference>
<dbReference type="PANTHER" id="PTHR10127:SF850">
    <property type="entry name" value="METALLOENDOPEPTIDASE"/>
    <property type="match status" value="1"/>
</dbReference>
<dbReference type="PROSITE" id="PS51864">
    <property type="entry name" value="ASTACIN"/>
    <property type="match status" value="1"/>
</dbReference>
<dbReference type="EC" id="3.4.24.-" evidence="4"/>
<comment type="caution">
    <text evidence="3">Lacks conserved residue(s) required for the propagation of feature annotation.</text>
</comment>
<keyword evidence="3 4" id="KW-0645">Protease</keyword>
<keyword evidence="3 4" id="KW-0482">Metalloprotease</keyword>
<evidence type="ECO:0000256" key="2">
    <source>
        <dbReference type="ARBA" id="ARBA00025529"/>
    </source>
</evidence>
<keyword evidence="3 4" id="KW-0479">Metal-binding</keyword>
<accession>A0AAV1Z327</accession>
<dbReference type="Proteomes" id="UP001497382">
    <property type="component" value="Unassembled WGS sequence"/>
</dbReference>
<dbReference type="SUPFAM" id="SSF55486">
    <property type="entry name" value="Metalloproteases ('zincins'), catalytic domain"/>
    <property type="match status" value="1"/>
</dbReference>
<evidence type="ECO:0000256" key="3">
    <source>
        <dbReference type="PROSITE-ProRule" id="PRU01211"/>
    </source>
</evidence>
<dbReference type="SMART" id="SM00235">
    <property type="entry name" value="ZnMc"/>
    <property type="match status" value="1"/>
</dbReference>
<evidence type="ECO:0000313" key="7">
    <source>
        <dbReference type="Proteomes" id="UP001497382"/>
    </source>
</evidence>
<dbReference type="InterPro" id="IPR001506">
    <property type="entry name" value="Peptidase_M12A"/>
</dbReference>
<evidence type="ECO:0000313" key="6">
    <source>
        <dbReference type="EMBL" id="CAL1265952.1"/>
    </source>
</evidence>
<evidence type="ECO:0000259" key="5">
    <source>
        <dbReference type="PROSITE" id="PS51864"/>
    </source>
</evidence>
<dbReference type="AlphaFoldDB" id="A0AAV1Z327"/>
<dbReference type="PRINTS" id="PR00480">
    <property type="entry name" value="ASTACIN"/>
</dbReference>